<dbReference type="CDD" id="cd01392">
    <property type="entry name" value="HTH_LacI"/>
    <property type="match status" value="1"/>
</dbReference>
<sequence>MPRRTTVTEVAERAGVSIASVSRVLNGLGARPDTEERVRRAALELGYVPDAAAKALKLGRSLQLAFAVDDIANPVYAQMMHGVESGLLGSGSRLLVSSTGRRPDDLVELVQGLSRGAADGLIISPLRRSPQLIDALVKAPVPVVVIGDAGPDAALDTVRTDSARGVEAAVAHLVATGRRRIAFVNGPADTVPGRSRLEGFTRATAPGSDAERAGIRADVVEARDFTVAAGEVAWSRVVAATDEGTPVDAVVAANDLIALGLARAALTAGRSVPGDLAVVGVDDIEMAAIFRPSLTTVSLEAHERGRLAAELLLRRLENPQAPVVGEFVAPRLVVRESSGAPTEAAIEAAPTPTAENAHQRTRQRTRPVTPRGQR</sequence>
<dbReference type="InterPro" id="IPR010982">
    <property type="entry name" value="Lambda_DNA-bd_dom_sf"/>
</dbReference>
<evidence type="ECO:0000256" key="2">
    <source>
        <dbReference type="ARBA" id="ARBA00023125"/>
    </source>
</evidence>
<dbReference type="InterPro" id="IPR046335">
    <property type="entry name" value="LacI/GalR-like_sensor"/>
</dbReference>
<dbReference type="Gene3D" id="3.40.50.2300">
    <property type="match status" value="2"/>
</dbReference>
<evidence type="ECO:0000313" key="7">
    <source>
        <dbReference type="Proteomes" id="UP000278440"/>
    </source>
</evidence>
<organism evidence="6 7">
    <name type="scientific">Terracoccus luteus</name>
    <dbReference type="NCBI Taxonomy" id="53356"/>
    <lineage>
        <taxon>Bacteria</taxon>
        <taxon>Bacillati</taxon>
        <taxon>Actinomycetota</taxon>
        <taxon>Actinomycetes</taxon>
        <taxon>Micrococcales</taxon>
        <taxon>Intrasporangiaceae</taxon>
        <taxon>Terracoccus</taxon>
    </lineage>
</organism>
<dbReference type="SMART" id="SM00354">
    <property type="entry name" value="HTH_LACI"/>
    <property type="match status" value="1"/>
</dbReference>
<keyword evidence="2" id="KW-0238">DNA-binding</keyword>
<evidence type="ECO:0000256" key="3">
    <source>
        <dbReference type="ARBA" id="ARBA00023163"/>
    </source>
</evidence>
<dbReference type="OrthoDB" id="2854648at2"/>
<keyword evidence="7" id="KW-1185">Reference proteome</keyword>
<dbReference type="SUPFAM" id="SSF47413">
    <property type="entry name" value="lambda repressor-like DNA-binding domains"/>
    <property type="match status" value="1"/>
</dbReference>
<feature type="region of interest" description="Disordered" evidence="4">
    <location>
        <begin position="337"/>
        <end position="374"/>
    </location>
</feature>
<reference evidence="6 7" key="1">
    <citation type="submission" date="2018-10" db="EMBL/GenBank/DDBJ databases">
        <title>Sequencing the genomes of 1000 actinobacteria strains.</title>
        <authorList>
            <person name="Klenk H.-P."/>
        </authorList>
    </citation>
    <scope>NUCLEOTIDE SEQUENCE [LARGE SCALE GENOMIC DNA]</scope>
    <source>
        <strain evidence="6 7">DSM 44267</strain>
    </source>
</reference>
<protein>
    <submittedName>
        <fullName evidence="6">LacI family transcriptional regulator</fullName>
    </submittedName>
</protein>
<dbReference type="CDD" id="cd06267">
    <property type="entry name" value="PBP1_LacI_sugar_binding-like"/>
    <property type="match status" value="1"/>
</dbReference>
<keyword evidence="3" id="KW-0804">Transcription</keyword>
<evidence type="ECO:0000259" key="5">
    <source>
        <dbReference type="PROSITE" id="PS50932"/>
    </source>
</evidence>
<dbReference type="PANTHER" id="PTHR30146:SF109">
    <property type="entry name" value="HTH-TYPE TRANSCRIPTIONAL REGULATOR GALS"/>
    <property type="match status" value="1"/>
</dbReference>
<dbReference type="Gene3D" id="1.10.260.40">
    <property type="entry name" value="lambda repressor-like DNA-binding domains"/>
    <property type="match status" value="1"/>
</dbReference>
<name>A0A495XQ40_9MICO</name>
<dbReference type="InterPro" id="IPR000843">
    <property type="entry name" value="HTH_LacI"/>
</dbReference>
<dbReference type="PANTHER" id="PTHR30146">
    <property type="entry name" value="LACI-RELATED TRANSCRIPTIONAL REPRESSOR"/>
    <property type="match status" value="1"/>
</dbReference>
<accession>A0A495XQ40</accession>
<proteinExistence type="predicted"/>
<dbReference type="Pfam" id="PF00356">
    <property type="entry name" value="LacI"/>
    <property type="match status" value="1"/>
</dbReference>
<feature type="domain" description="HTH lacI-type" evidence="5">
    <location>
        <begin position="5"/>
        <end position="58"/>
    </location>
</feature>
<dbReference type="InterPro" id="IPR028082">
    <property type="entry name" value="Peripla_BP_I"/>
</dbReference>
<evidence type="ECO:0000256" key="1">
    <source>
        <dbReference type="ARBA" id="ARBA00023015"/>
    </source>
</evidence>
<comment type="caution">
    <text evidence="6">The sequence shown here is derived from an EMBL/GenBank/DDBJ whole genome shotgun (WGS) entry which is preliminary data.</text>
</comment>
<dbReference type="EMBL" id="RBXT01000001">
    <property type="protein sequence ID" value="RKT76711.1"/>
    <property type="molecule type" value="Genomic_DNA"/>
</dbReference>
<gene>
    <name evidence="6" type="ORF">DFJ68_0108</name>
</gene>
<keyword evidence="1" id="KW-0805">Transcription regulation</keyword>
<dbReference type="SUPFAM" id="SSF53822">
    <property type="entry name" value="Periplasmic binding protein-like I"/>
    <property type="match status" value="1"/>
</dbReference>
<evidence type="ECO:0000313" key="6">
    <source>
        <dbReference type="EMBL" id="RKT76711.1"/>
    </source>
</evidence>
<dbReference type="PROSITE" id="PS00356">
    <property type="entry name" value="HTH_LACI_1"/>
    <property type="match status" value="1"/>
</dbReference>
<evidence type="ECO:0000256" key="4">
    <source>
        <dbReference type="SAM" id="MobiDB-lite"/>
    </source>
</evidence>
<feature type="compositionally biased region" description="Low complexity" evidence="4">
    <location>
        <begin position="340"/>
        <end position="356"/>
    </location>
</feature>
<dbReference type="PROSITE" id="PS50932">
    <property type="entry name" value="HTH_LACI_2"/>
    <property type="match status" value="1"/>
</dbReference>
<dbReference type="AlphaFoldDB" id="A0A495XQ40"/>
<dbReference type="GO" id="GO:0003700">
    <property type="term" value="F:DNA-binding transcription factor activity"/>
    <property type="evidence" value="ECO:0007669"/>
    <property type="project" value="TreeGrafter"/>
</dbReference>
<dbReference type="Proteomes" id="UP000278440">
    <property type="component" value="Unassembled WGS sequence"/>
</dbReference>
<dbReference type="RefSeq" id="WP_121030136.1">
    <property type="nucleotide sequence ID" value="NZ_RBXT01000001.1"/>
</dbReference>
<dbReference type="GO" id="GO:0000976">
    <property type="term" value="F:transcription cis-regulatory region binding"/>
    <property type="evidence" value="ECO:0007669"/>
    <property type="project" value="TreeGrafter"/>
</dbReference>
<dbReference type="Pfam" id="PF13377">
    <property type="entry name" value="Peripla_BP_3"/>
    <property type="match status" value="1"/>
</dbReference>